<evidence type="ECO:0008006" key="11">
    <source>
        <dbReference type="Google" id="ProtNLM"/>
    </source>
</evidence>
<evidence type="ECO:0000256" key="2">
    <source>
        <dbReference type="ARBA" id="ARBA00022729"/>
    </source>
</evidence>
<dbReference type="NCBIfam" id="NF047847">
    <property type="entry name" value="SS_mature_LptM"/>
    <property type="match status" value="1"/>
</dbReference>
<evidence type="ECO:0000256" key="1">
    <source>
        <dbReference type="ARBA" id="ARBA00004459"/>
    </source>
</evidence>
<keyword evidence="10" id="KW-1185">Reference proteome</keyword>
<name>A0A1Q8YL07_9BURK</name>
<keyword evidence="4" id="KW-0564">Palmitate</keyword>
<gene>
    <name evidence="9" type="ORF">BLL52_0235</name>
</gene>
<reference evidence="9 10" key="1">
    <citation type="submission" date="2017-01" db="EMBL/GenBank/DDBJ databases">
        <title>Genome sequence of Rhodoferax antarcticus ANT.BR, a psychrophilic purple nonsulfur bacterium from an Antarctic microbial mat.</title>
        <authorList>
            <person name="Baker J."/>
            <person name="Riester C."/>
            <person name="Skinner B."/>
            <person name="Newell A."/>
            <person name="Swingley W."/>
            <person name="Madigan M."/>
            <person name="Jung D."/>
            <person name="Asao M."/>
            <person name="Chen M."/>
            <person name="Loughlin P."/>
            <person name="Pan H."/>
            <person name="Lin S."/>
            <person name="Li N."/>
            <person name="Shaw J."/>
            <person name="Prado M."/>
            <person name="Sherman C."/>
            <person name="Li X."/>
            <person name="Tang J."/>
            <person name="Blankenship R."/>
            <person name="Zhao T."/>
            <person name="Touchman J."/>
            <person name="Sattley M."/>
        </authorList>
    </citation>
    <scope>NUCLEOTIDE SEQUENCE [LARGE SCALE GENOMIC DNA]</scope>
    <source>
        <strain evidence="9 10">ANT.BR</strain>
    </source>
</reference>
<keyword evidence="5" id="KW-0998">Cell outer membrane</keyword>
<keyword evidence="2 8" id="KW-0732">Signal</keyword>
<evidence type="ECO:0000313" key="9">
    <source>
        <dbReference type="EMBL" id="OLP08627.1"/>
    </source>
</evidence>
<comment type="subcellular location">
    <subcellularLocation>
        <location evidence="1">Cell outer membrane</location>
        <topology evidence="1">Lipid-anchor</topology>
    </subcellularLocation>
</comment>
<evidence type="ECO:0000256" key="3">
    <source>
        <dbReference type="ARBA" id="ARBA00023136"/>
    </source>
</evidence>
<feature type="region of interest" description="Disordered" evidence="7">
    <location>
        <begin position="40"/>
        <end position="79"/>
    </location>
</feature>
<protein>
    <recommendedName>
        <fullName evidence="11">Lipoprotein</fullName>
    </recommendedName>
</protein>
<evidence type="ECO:0000256" key="7">
    <source>
        <dbReference type="SAM" id="MobiDB-lite"/>
    </source>
</evidence>
<proteinExistence type="predicted"/>
<evidence type="ECO:0000256" key="8">
    <source>
        <dbReference type="SAM" id="SignalP"/>
    </source>
</evidence>
<comment type="caution">
    <text evidence="9">The sequence shown here is derived from an EMBL/GenBank/DDBJ whole genome shotgun (WGS) entry which is preliminary data.</text>
</comment>
<evidence type="ECO:0000256" key="6">
    <source>
        <dbReference type="ARBA" id="ARBA00023288"/>
    </source>
</evidence>
<feature type="signal peptide" evidence="8">
    <location>
        <begin position="1"/>
        <end position="21"/>
    </location>
</feature>
<organism evidence="9 10">
    <name type="scientific">Rhodoferax antarcticus ANT.BR</name>
    <dbReference type="NCBI Taxonomy" id="1111071"/>
    <lineage>
        <taxon>Bacteria</taxon>
        <taxon>Pseudomonadati</taxon>
        <taxon>Pseudomonadota</taxon>
        <taxon>Betaproteobacteria</taxon>
        <taxon>Burkholderiales</taxon>
        <taxon>Comamonadaceae</taxon>
        <taxon>Rhodoferax</taxon>
    </lineage>
</organism>
<dbReference type="RefSeq" id="WP_083633710.1">
    <property type="nucleotide sequence ID" value="NZ_MSYM01000001.1"/>
</dbReference>
<sequence>MLFNKILVWRLTLAGATVIVAACGQTGALYLPTPPAGVHRASLPESLRPASLMKTPPTDAAKTPATPPAKTASQPQTAH</sequence>
<evidence type="ECO:0000313" key="10">
    <source>
        <dbReference type="Proteomes" id="UP000185911"/>
    </source>
</evidence>
<dbReference type="AlphaFoldDB" id="A0A1Q8YL07"/>
<evidence type="ECO:0000256" key="5">
    <source>
        <dbReference type="ARBA" id="ARBA00023237"/>
    </source>
</evidence>
<keyword evidence="3" id="KW-0472">Membrane</keyword>
<dbReference type="InterPro" id="IPR032831">
    <property type="entry name" value="LptM_cons"/>
</dbReference>
<feature type="compositionally biased region" description="Low complexity" evidence="7">
    <location>
        <begin position="54"/>
        <end position="79"/>
    </location>
</feature>
<feature type="chain" id="PRO_5012050874" description="Lipoprotein" evidence="8">
    <location>
        <begin position="22"/>
        <end position="79"/>
    </location>
</feature>
<dbReference type="EMBL" id="MSYM01000001">
    <property type="protein sequence ID" value="OLP08627.1"/>
    <property type="molecule type" value="Genomic_DNA"/>
</dbReference>
<evidence type="ECO:0000256" key="4">
    <source>
        <dbReference type="ARBA" id="ARBA00023139"/>
    </source>
</evidence>
<keyword evidence="6" id="KW-0449">Lipoprotein</keyword>
<dbReference type="PROSITE" id="PS51257">
    <property type="entry name" value="PROKAR_LIPOPROTEIN"/>
    <property type="match status" value="1"/>
</dbReference>
<accession>A0A1Q8YL07</accession>
<dbReference type="Proteomes" id="UP000185911">
    <property type="component" value="Unassembled WGS sequence"/>
</dbReference>